<accession>A0A6A4ICN2</accession>
<dbReference type="Proteomes" id="UP000799118">
    <property type="component" value="Unassembled WGS sequence"/>
</dbReference>
<name>A0A6A4ICN2_9AGAR</name>
<gene>
    <name evidence="1" type="ORF">BT96DRAFT_933167</name>
</gene>
<protein>
    <submittedName>
        <fullName evidence="1">Uncharacterized protein</fullName>
    </submittedName>
</protein>
<keyword evidence="2" id="KW-1185">Reference proteome</keyword>
<evidence type="ECO:0000313" key="2">
    <source>
        <dbReference type="Proteomes" id="UP000799118"/>
    </source>
</evidence>
<dbReference type="EMBL" id="ML769394">
    <property type="protein sequence ID" value="KAE9407750.1"/>
    <property type="molecule type" value="Genomic_DNA"/>
</dbReference>
<dbReference type="AlphaFoldDB" id="A0A6A4ICN2"/>
<organism evidence="1 2">
    <name type="scientific">Gymnopus androsaceus JB14</name>
    <dbReference type="NCBI Taxonomy" id="1447944"/>
    <lineage>
        <taxon>Eukaryota</taxon>
        <taxon>Fungi</taxon>
        <taxon>Dikarya</taxon>
        <taxon>Basidiomycota</taxon>
        <taxon>Agaricomycotina</taxon>
        <taxon>Agaricomycetes</taxon>
        <taxon>Agaricomycetidae</taxon>
        <taxon>Agaricales</taxon>
        <taxon>Marasmiineae</taxon>
        <taxon>Omphalotaceae</taxon>
        <taxon>Gymnopus</taxon>
    </lineage>
</organism>
<proteinExistence type="predicted"/>
<reference evidence="1" key="1">
    <citation type="journal article" date="2019" name="Environ. Microbiol.">
        <title>Fungal ecological strategies reflected in gene transcription - a case study of two litter decomposers.</title>
        <authorList>
            <person name="Barbi F."/>
            <person name="Kohler A."/>
            <person name="Barry K."/>
            <person name="Baskaran P."/>
            <person name="Daum C."/>
            <person name="Fauchery L."/>
            <person name="Ihrmark K."/>
            <person name="Kuo A."/>
            <person name="LaButti K."/>
            <person name="Lipzen A."/>
            <person name="Morin E."/>
            <person name="Grigoriev I.V."/>
            <person name="Henrissat B."/>
            <person name="Lindahl B."/>
            <person name="Martin F."/>
        </authorList>
    </citation>
    <scope>NUCLEOTIDE SEQUENCE</scope>
    <source>
        <strain evidence="1">JB14</strain>
    </source>
</reference>
<evidence type="ECO:0000313" key="1">
    <source>
        <dbReference type="EMBL" id="KAE9407750.1"/>
    </source>
</evidence>
<sequence>MVLKQSLEIALSIAKCQVILASTVCFSCSFSSDLPTGPQSSASRSTSTNGVLEIPEEDKLEFFWNRKKTRTLLWKHFVNGRAFVCKGTSYLLSFAARAVPNSSPPPRRPELVWAHRKATQWIEQQKQVFRSLALPLGVWKDNQRSWNATDEFMSGHGIEHAVYWLLSKWEQSGCREISEEEWQKAVEASIQKQ</sequence>